<evidence type="ECO:0000256" key="1">
    <source>
        <dbReference type="SAM" id="Coils"/>
    </source>
</evidence>
<comment type="caution">
    <text evidence="3">The sequence shown here is derived from an EMBL/GenBank/DDBJ whole genome shotgun (WGS) entry which is preliminary data.</text>
</comment>
<dbReference type="Proteomes" id="UP000018208">
    <property type="component" value="Unassembled WGS sequence"/>
</dbReference>
<dbReference type="OrthoDB" id="2125658at2759"/>
<feature type="coiled-coil region" evidence="1">
    <location>
        <begin position="96"/>
        <end position="339"/>
    </location>
</feature>
<evidence type="ECO:0000313" key="3">
    <source>
        <dbReference type="EMBL" id="KAH0572445.1"/>
    </source>
</evidence>
<dbReference type="SUPFAM" id="SSF50346">
    <property type="entry name" value="PRC-barrel domain"/>
    <property type="match status" value="1"/>
</dbReference>
<gene>
    <name evidence="3" type="ORF">SS50377_26655</name>
</gene>
<dbReference type="InterPro" id="IPR011033">
    <property type="entry name" value="PRC_barrel-like_sf"/>
</dbReference>
<organism evidence="3 4">
    <name type="scientific">Spironucleus salmonicida</name>
    <dbReference type="NCBI Taxonomy" id="348837"/>
    <lineage>
        <taxon>Eukaryota</taxon>
        <taxon>Metamonada</taxon>
        <taxon>Diplomonadida</taxon>
        <taxon>Hexamitidae</taxon>
        <taxon>Hexamitinae</taxon>
        <taxon>Spironucleus</taxon>
    </lineage>
</organism>
<dbReference type="InterPro" id="IPR014797">
    <property type="entry name" value="CKK_CAMSAP"/>
</dbReference>
<dbReference type="InterPro" id="IPR038209">
    <property type="entry name" value="CKK_dom_sf"/>
</dbReference>
<dbReference type="AlphaFoldDB" id="A0A9P8LQL3"/>
<sequence>MRNQRNQYDSMAFDQFPIRDSIGMMAIPDDLDDRVAALLNKIDRVQSSVQNQKTDSFSLKSATIQPQGQGKSILADQLARTSVSKQNTDFDIAEQYQKIQLELSTTKRELDNAKFEIQGLLLYQDEKNQLETEFNERNESLQLTLDEKSFKIDQLQEEVNNFKSENQQILKCLQELKFENTSLKDMIKFQQEQIQEKDIPLIQEQQIDTQEIEDMIRQRFQSEQRLKDMETQSRILSLENEVLELKNKLAEQEIKTQEEEENRQNDAEAQKLKAYMQQQEELKQKQIALQKQQEKIKSDRQAKLALRQQQEALELLKQQEQYDRELEAEEKQRNSQQLSLSLQDDDNIDFNATAQHMPQVSQNTSYMPDSVMSAHNSPLNNISMHQRGDSILEENNLDISKPLTLVKPRSKFAKTDPRESQVSQQNSQLSFTDRSFTVDMEHKTPQSLIKQRQQDFVQNQMARARSGPKQQQVQHINNSQIEIPPSFYAPSNNFNNSTQIKQIIANILLKGEPNYLRRIQTIDDLTGVSGHLIVVLKDSDRMSFHSVCRIDESGDLVKISGPEQMPMRLGAFLVEKFMKYNTAAKKFEVLSQKAFSQGVSAITLAVKKNKK</sequence>
<accession>A0A9P8LQL3</accession>
<feature type="domain" description="CKK" evidence="2">
    <location>
        <begin position="484"/>
        <end position="611"/>
    </location>
</feature>
<keyword evidence="4" id="KW-1185">Reference proteome</keyword>
<dbReference type="RefSeq" id="XP_067763218.1">
    <property type="nucleotide sequence ID" value="XM_067910462.1"/>
</dbReference>
<dbReference type="KEGG" id="ssao:94300678"/>
<reference evidence="3 4" key="1">
    <citation type="journal article" date="2014" name="PLoS Genet.">
        <title>The Genome of Spironucleus salmonicida Highlights a Fish Pathogen Adapted to Fluctuating Environments.</title>
        <authorList>
            <person name="Xu F."/>
            <person name="Jerlstrom-Hultqvist J."/>
            <person name="Einarsson E."/>
            <person name="Astvaldsson A."/>
            <person name="Svard S.G."/>
            <person name="Andersson J.O."/>
        </authorList>
    </citation>
    <scope>NUCLEOTIDE SEQUENCE [LARGE SCALE GENOMIC DNA]</scope>
    <source>
        <strain evidence="3 4">ATCC 50377</strain>
    </source>
</reference>
<name>A0A9P8LQL3_9EUKA</name>
<proteinExistence type="predicted"/>
<keyword evidence="1" id="KW-0175">Coiled coil</keyword>
<dbReference type="EMBL" id="AUWU02000006">
    <property type="protein sequence ID" value="KAH0572445.1"/>
    <property type="molecule type" value="Genomic_DNA"/>
</dbReference>
<dbReference type="Pfam" id="PF08683">
    <property type="entry name" value="CAMSAP_CKK"/>
    <property type="match status" value="1"/>
</dbReference>
<protein>
    <submittedName>
        <fullName evidence="3">Microtubule-binding calmodulin-regulated spectrin-associated domain-containing protein</fullName>
    </submittedName>
</protein>
<dbReference type="Gene3D" id="3.10.20.360">
    <property type="entry name" value="CKK domain"/>
    <property type="match status" value="1"/>
</dbReference>
<evidence type="ECO:0000313" key="4">
    <source>
        <dbReference type="Proteomes" id="UP000018208"/>
    </source>
</evidence>
<evidence type="ECO:0000259" key="2">
    <source>
        <dbReference type="PROSITE" id="PS51508"/>
    </source>
</evidence>
<dbReference type="PROSITE" id="PS51508">
    <property type="entry name" value="CKK"/>
    <property type="match status" value="1"/>
</dbReference>
<dbReference type="SMART" id="SM01051">
    <property type="entry name" value="CAMSAP_CKK"/>
    <property type="match status" value="1"/>
</dbReference>
<dbReference type="GeneID" id="94300678"/>
<dbReference type="GO" id="GO:0008017">
    <property type="term" value="F:microtubule binding"/>
    <property type="evidence" value="ECO:0007669"/>
    <property type="project" value="InterPro"/>
</dbReference>